<evidence type="ECO:0000313" key="1">
    <source>
        <dbReference type="EMBL" id="OGC40926.1"/>
    </source>
</evidence>
<sequence length="97" mass="10442">MTGTKNTESALIGSGSIYSNPEIFKIMLAQMINGSPSDLEILFGNDNEEEENSSDWFLGSSIFSNNPLQTANLTDTNGSNIVLNSNLAINNLISNLI</sequence>
<dbReference type="Proteomes" id="UP000179242">
    <property type="component" value="Unassembled WGS sequence"/>
</dbReference>
<accession>A0A1F4U7J6</accession>
<name>A0A1F4U7J6_UNCSA</name>
<evidence type="ECO:0000313" key="2">
    <source>
        <dbReference type="Proteomes" id="UP000179242"/>
    </source>
</evidence>
<protein>
    <submittedName>
        <fullName evidence="1">Uncharacterized protein</fullName>
    </submittedName>
</protein>
<reference evidence="1 2" key="1">
    <citation type="journal article" date="2016" name="Nat. Commun.">
        <title>Thousands of microbial genomes shed light on interconnected biogeochemical processes in an aquifer system.</title>
        <authorList>
            <person name="Anantharaman K."/>
            <person name="Brown C.T."/>
            <person name="Hug L.A."/>
            <person name="Sharon I."/>
            <person name="Castelle C.J."/>
            <person name="Probst A.J."/>
            <person name="Thomas B.C."/>
            <person name="Singh A."/>
            <person name="Wilkins M.J."/>
            <person name="Karaoz U."/>
            <person name="Brodie E.L."/>
            <person name="Williams K.H."/>
            <person name="Hubbard S.S."/>
            <person name="Banfield J.F."/>
        </authorList>
    </citation>
    <scope>NUCLEOTIDE SEQUENCE [LARGE SCALE GENOMIC DNA]</scope>
</reference>
<dbReference type="EMBL" id="MEUJ01000002">
    <property type="protein sequence ID" value="OGC40926.1"/>
    <property type="molecule type" value="Genomic_DNA"/>
</dbReference>
<dbReference type="AlphaFoldDB" id="A0A1F4U7J6"/>
<proteinExistence type="predicted"/>
<gene>
    <name evidence="1" type="ORF">A2438_01385</name>
</gene>
<comment type="caution">
    <text evidence="1">The sequence shown here is derived from an EMBL/GenBank/DDBJ whole genome shotgun (WGS) entry which is preliminary data.</text>
</comment>
<organism evidence="1 2">
    <name type="scientific">candidate division WOR-1 bacterium RIFOXYC2_FULL_46_14</name>
    <dbReference type="NCBI Taxonomy" id="1802587"/>
    <lineage>
        <taxon>Bacteria</taxon>
        <taxon>Bacillati</taxon>
        <taxon>Saganbacteria</taxon>
    </lineage>
</organism>